<accession>A0A9R1WGW8</accession>
<gene>
    <name evidence="1" type="ORF">LSAT_V11C100000070</name>
</gene>
<dbReference type="Proteomes" id="UP000235145">
    <property type="component" value="Unassembled WGS sequence"/>
</dbReference>
<reference evidence="1 2" key="1">
    <citation type="journal article" date="2017" name="Nat. Commun.">
        <title>Genome assembly with in vitro proximity ligation data and whole-genome triplication in lettuce.</title>
        <authorList>
            <person name="Reyes-Chin-Wo S."/>
            <person name="Wang Z."/>
            <person name="Yang X."/>
            <person name="Kozik A."/>
            <person name="Arikit S."/>
            <person name="Song C."/>
            <person name="Xia L."/>
            <person name="Froenicke L."/>
            <person name="Lavelle D.O."/>
            <person name="Truco M.J."/>
            <person name="Xia R."/>
            <person name="Zhu S."/>
            <person name="Xu C."/>
            <person name="Xu H."/>
            <person name="Xu X."/>
            <person name="Cox K."/>
            <person name="Korf I."/>
            <person name="Meyers B.C."/>
            <person name="Michelmore R.W."/>
        </authorList>
    </citation>
    <scope>NUCLEOTIDE SEQUENCE [LARGE SCALE GENOMIC DNA]</scope>
    <source>
        <strain evidence="2">cv. Salinas</strain>
        <tissue evidence="1">Seedlings</tissue>
    </source>
</reference>
<proteinExistence type="predicted"/>
<sequence>MINLLPEGVPNQNLNEPVIVDLYNICSMQSLVKEKKEKRKIEIDDMVSRQLEQVCNEISYHFPSKFSHLEIDNEGEFKFKYVDPEEEGINV</sequence>
<dbReference type="EMBL" id="NBSK02000001">
    <property type="protein sequence ID" value="KAJ0225020.1"/>
    <property type="molecule type" value="Genomic_DNA"/>
</dbReference>
<organism evidence="1 2">
    <name type="scientific">Lactuca sativa</name>
    <name type="common">Garden lettuce</name>
    <dbReference type="NCBI Taxonomy" id="4236"/>
    <lineage>
        <taxon>Eukaryota</taxon>
        <taxon>Viridiplantae</taxon>
        <taxon>Streptophyta</taxon>
        <taxon>Embryophyta</taxon>
        <taxon>Tracheophyta</taxon>
        <taxon>Spermatophyta</taxon>
        <taxon>Magnoliopsida</taxon>
        <taxon>eudicotyledons</taxon>
        <taxon>Gunneridae</taxon>
        <taxon>Pentapetalae</taxon>
        <taxon>asterids</taxon>
        <taxon>campanulids</taxon>
        <taxon>Asterales</taxon>
        <taxon>Asteraceae</taxon>
        <taxon>Cichorioideae</taxon>
        <taxon>Cichorieae</taxon>
        <taxon>Lactucinae</taxon>
        <taxon>Lactuca</taxon>
    </lineage>
</organism>
<name>A0A9R1WGW8_LACSA</name>
<evidence type="ECO:0000313" key="1">
    <source>
        <dbReference type="EMBL" id="KAJ0225020.1"/>
    </source>
</evidence>
<keyword evidence="2" id="KW-1185">Reference proteome</keyword>
<comment type="caution">
    <text evidence="1">The sequence shown here is derived from an EMBL/GenBank/DDBJ whole genome shotgun (WGS) entry which is preliminary data.</text>
</comment>
<evidence type="ECO:0000313" key="2">
    <source>
        <dbReference type="Proteomes" id="UP000235145"/>
    </source>
</evidence>
<protein>
    <submittedName>
        <fullName evidence="1">Uncharacterized protein</fullName>
    </submittedName>
</protein>
<dbReference type="AlphaFoldDB" id="A0A9R1WGW8"/>